<dbReference type="AlphaFoldDB" id="A0A2Z7A653"/>
<dbReference type="EMBL" id="KV018497">
    <property type="protein sequence ID" value="KZV16956.1"/>
    <property type="molecule type" value="Genomic_DNA"/>
</dbReference>
<proteinExistence type="predicted"/>
<evidence type="ECO:0000313" key="2">
    <source>
        <dbReference type="EMBL" id="KZV16956.1"/>
    </source>
</evidence>
<sequence>MQHDINQCYECMRAIKESDSETRSVNPSQLGGRYSNPVVTTPMIALDFSGTTTQSASHNVALNQVVNQSVNQAQDVCFRNEEEYQQEEAYCAKKITKKISSYICPADGLTRLSSAAGLVHHYSADALCIDNQQSQDNQTQATAHPADESFNEPAVAIQPVAMMNQQRSS</sequence>
<protein>
    <submittedName>
        <fullName evidence="2">Uncharacterized protein</fullName>
    </submittedName>
</protein>
<evidence type="ECO:0000256" key="1">
    <source>
        <dbReference type="SAM" id="MobiDB-lite"/>
    </source>
</evidence>
<feature type="region of interest" description="Disordered" evidence="1">
    <location>
        <begin position="135"/>
        <end position="154"/>
    </location>
</feature>
<organism evidence="2 3">
    <name type="scientific">Dorcoceras hygrometricum</name>
    <dbReference type="NCBI Taxonomy" id="472368"/>
    <lineage>
        <taxon>Eukaryota</taxon>
        <taxon>Viridiplantae</taxon>
        <taxon>Streptophyta</taxon>
        <taxon>Embryophyta</taxon>
        <taxon>Tracheophyta</taxon>
        <taxon>Spermatophyta</taxon>
        <taxon>Magnoliopsida</taxon>
        <taxon>eudicotyledons</taxon>
        <taxon>Gunneridae</taxon>
        <taxon>Pentapetalae</taxon>
        <taxon>asterids</taxon>
        <taxon>lamiids</taxon>
        <taxon>Lamiales</taxon>
        <taxon>Gesneriaceae</taxon>
        <taxon>Didymocarpoideae</taxon>
        <taxon>Trichosporeae</taxon>
        <taxon>Loxocarpinae</taxon>
        <taxon>Dorcoceras</taxon>
    </lineage>
</organism>
<accession>A0A2Z7A653</accession>
<name>A0A2Z7A653_9LAMI</name>
<reference evidence="2 3" key="1">
    <citation type="journal article" date="2015" name="Proc. Natl. Acad. Sci. U.S.A.">
        <title>The resurrection genome of Boea hygrometrica: A blueprint for survival of dehydration.</title>
        <authorList>
            <person name="Xiao L."/>
            <person name="Yang G."/>
            <person name="Zhang L."/>
            <person name="Yang X."/>
            <person name="Zhao S."/>
            <person name="Ji Z."/>
            <person name="Zhou Q."/>
            <person name="Hu M."/>
            <person name="Wang Y."/>
            <person name="Chen M."/>
            <person name="Xu Y."/>
            <person name="Jin H."/>
            <person name="Xiao X."/>
            <person name="Hu G."/>
            <person name="Bao F."/>
            <person name="Hu Y."/>
            <person name="Wan P."/>
            <person name="Li L."/>
            <person name="Deng X."/>
            <person name="Kuang T."/>
            <person name="Xiang C."/>
            <person name="Zhu J.K."/>
            <person name="Oliver M.J."/>
            <person name="He Y."/>
        </authorList>
    </citation>
    <scope>NUCLEOTIDE SEQUENCE [LARGE SCALE GENOMIC DNA]</scope>
    <source>
        <strain evidence="3">cv. XS01</strain>
    </source>
</reference>
<keyword evidence="3" id="KW-1185">Reference proteome</keyword>
<dbReference type="Proteomes" id="UP000250235">
    <property type="component" value="Unassembled WGS sequence"/>
</dbReference>
<evidence type="ECO:0000313" key="3">
    <source>
        <dbReference type="Proteomes" id="UP000250235"/>
    </source>
</evidence>
<gene>
    <name evidence="2" type="ORF">F511_19742</name>
</gene>